<evidence type="ECO:0000256" key="1">
    <source>
        <dbReference type="SAM" id="Phobius"/>
    </source>
</evidence>
<gene>
    <name evidence="2" type="ORF">A2196_03550</name>
</gene>
<accession>A0A1F5HFH4</accession>
<feature type="transmembrane region" description="Helical" evidence="1">
    <location>
        <begin position="6"/>
        <end position="23"/>
    </location>
</feature>
<name>A0A1F5HFH4_9BACT</name>
<evidence type="ECO:0000313" key="3">
    <source>
        <dbReference type="Proteomes" id="UP000176751"/>
    </source>
</evidence>
<reference evidence="2 3" key="1">
    <citation type="journal article" date="2016" name="Nat. Commun.">
        <title>Thousands of microbial genomes shed light on interconnected biogeochemical processes in an aquifer system.</title>
        <authorList>
            <person name="Anantharaman K."/>
            <person name="Brown C.T."/>
            <person name="Hug L.A."/>
            <person name="Sharon I."/>
            <person name="Castelle C.J."/>
            <person name="Probst A.J."/>
            <person name="Thomas B.C."/>
            <person name="Singh A."/>
            <person name="Wilkins M.J."/>
            <person name="Karaoz U."/>
            <person name="Brodie E.L."/>
            <person name="Williams K.H."/>
            <person name="Hubbard S.S."/>
            <person name="Banfield J.F."/>
        </authorList>
    </citation>
    <scope>NUCLEOTIDE SEQUENCE [LARGE SCALE GENOMIC DNA]</scope>
</reference>
<dbReference type="EMBL" id="MFCA01000007">
    <property type="protein sequence ID" value="OGE02907.1"/>
    <property type="molecule type" value="Genomic_DNA"/>
</dbReference>
<comment type="caution">
    <text evidence="2">The sequence shown here is derived from an EMBL/GenBank/DDBJ whole genome shotgun (WGS) entry which is preliminary data.</text>
</comment>
<protein>
    <submittedName>
        <fullName evidence="2">Uncharacterized protein</fullName>
    </submittedName>
</protein>
<sequence length="343" mass="38732">MKKYSLVFITIIFAAGIYLFFFSQKRIIPPEEYRLNVTPVSDLNESEKLGKRVGGHCYLASTTMMLKSFDPAIEFWQVVVARGNATSFSFHFPKGNESEIKEGLAGKGTAMALKAIKNMGYQPHVRLQGLPIVNKNNWWVQMAAEIGGDAKTYWFAPPMNEYKSVIASGIPLVAAGSPCWQDYNVIEGYTKDELFVVVPDPDDQDKIDPKMSCPIGVGLQFEVFWATPQDKQLHHSEIFTDMKSYAQEAPDKMLMYANYLEKGSSIVNFEIERLYLARFFAAKYLEESGHKELAGGYKKSAALFEELTQFVPSDANAHKEKIIKTIKEIADNEESLLSKWQTL</sequence>
<proteinExistence type="predicted"/>
<keyword evidence="1" id="KW-0812">Transmembrane</keyword>
<keyword evidence="1" id="KW-1133">Transmembrane helix</keyword>
<dbReference type="AlphaFoldDB" id="A0A1F5HFH4"/>
<evidence type="ECO:0000313" key="2">
    <source>
        <dbReference type="EMBL" id="OGE02907.1"/>
    </source>
</evidence>
<organism evidence="2 3">
    <name type="scientific">Candidatus Curtissbacteria bacterium RIFOXYA1_FULL_41_14</name>
    <dbReference type="NCBI Taxonomy" id="1797737"/>
    <lineage>
        <taxon>Bacteria</taxon>
        <taxon>Candidatus Curtissiibacteriota</taxon>
    </lineage>
</organism>
<dbReference type="Proteomes" id="UP000176751">
    <property type="component" value="Unassembled WGS sequence"/>
</dbReference>
<keyword evidence="1" id="KW-0472">Membrane</keyword>